<dbReference type="Gene3D" id="3.40.50.300">
    <property type="entry name" value="P-loop containing nucleotide triphosphate hydrolases"/>
    <property type="match status" value="1"/>
</dbReference>
<feature type="transmembrane region" description="Helical" evidence="9">
    <location>
        <begin position="543"/>
        <end position="561"/>
    </location>
</feature>
<evidence type="ECO:0000259" key="11">
    <source>
        <dbReference type="PROSITE" id="PS50929"/>
    </source>
</evidence>
<evidence type="ECO:0000256" key="2">
    <source>
        <dbReference type="ARBA" id="ARBA00022692"/>
    </source>
</evidence>
<dbReference type="InterPro" id="IPR003593">
    <property type="entry name" value="AAA+_ATPase"/>
</dbReference>
<keyword evidence="4 13" id="KW-0067">ATP-binding</keyword>
<reference evidence="13 14" key="1">
    <citation type="submission" date="2024-08" db="EMBL/GenBank/DDBJ databases">
        <authorList>
            <person name="Ishaq N."/>
        </authorList>
    </citation>
    <scope>NUCLEOTIDE SEQUENCE [LARGE SCALE GENOMIC DNA]</scope>
    <source>
        <strain evidence="13 14">DSM 18651</strain>
    </source>
</reference>
<dbReference type="Pfam" id="PF00664">
    <property type="entry name" value="ABC_membrane"/>
    <property type="match status" value="1"/>
</dbReference>
<evidence type="ECO:0000256" key="9">
    <source>
        <dbReference type="SAM" id="Phobius"/>
    </source>
</evidence>
<dbReference type="PROSITE" id="PS50929">
    <property type="entry name" value="ABC_TM1F"/>
    <property type="match status" value="1"/>
</dbReference>
<dbReference type="SUPFAM" id="SSF90123">
    <property type="entry name" value="ABC transporter transmembrane region"/>
    <property type="match status" value="1"/>
</dbReference>
<keyword evidence="7 9" id="KW-0472">Membrane</keyword>
<dbReference type="PANTHER" id="PTHR24221">
    <property type="entry name" value="ATP-BINDING CASSETTE SUB-FAMILY B"/>
    <property type="match status" value="1"/>
</dbReference>
<evidence type="ECO:0000259" key="10">
    <source>
        <dbReference type="PROSITE" id="PS50893"/>
    </source>
</evidence>
<dbReference type="Pfam" id="PF03412">
    <property type="entry name" value="Peptidase_C39"/>
    <property type="match status" value="1"/>
</dbReference>
<dbReference type="Pfam" id="PF00005">
    <property type="entry name" value="ABC_tran"/>
    <property type="match status" value="1"/>
</dbReference>
<dbReference type="InterPro" id="IPR005074">
    <property type="entry name" value="Peptidase_C39"/>
</dbReference>
<evidence type="ECO:0000313" key="14">
    <source>
        <dbReference type="Proteomes" id="UP001569428"/>
    </source>
</evidence>
<keyword evidence="14" id="KW-1185">Reference proteome</keyword>
<dbReference type="InterPro" id="IPR027417">
    <property type="entry name" value="P-loop_NTPase"/>
</dbReference>
<feature type="domain" description="ABC transporter" evidence="10">
    <location>
        <begin position="631"/>
        <end position="863"/>
    </location>
</feature>
<feature type="transmembrane region" description="Helical" evidence="9">
    <location>
        <begin position="357"/>
        <end position="375"/>
    </location>
</feature>
<dbReference type="InterPro" id="IPR039421">
    <property type="entry name" value="Type_1_exporter"/>
</dbReference>
<dbReference type="InterPro" id="IPR011527">
    <property type="entry name" value="ABC1_TM_dom"/>
</dbReference>
<evidence type="ECO:0000256" key="3">
    <source>
        <dbReference type="ARBA" id="ARBA00022741"/>
    </source>
</evidence>
<evidence type="ECO:0000256" key="7">
    <source>
        <dbReference type="ARBA" id="ARBA00023136"/>
    </source>
</evidence>
<feature type="domain" description="Peptidase C39" evidence="12">
    <location>
        <begin position="14"/>
        <end position="140"/>
    </location>
</feature>
<evidence type="ECO:0000256" key="6">
    <source>
        <dbReference type="ARBA" id="ARBA00022989"/>
    </source>
</evidence>
<dbReference type="PROSITE" id="PS50893">
    <property type="entry name" value="ABC_TRANSPORTER_2"/>
    <property type="match status" value="1"/>
</dbReference>
<dbReference type="SMART" id="SM00382">
    <property type="entry name" value="AAA"/>
    <property type="match status" value="1"/>
</dbReference>
<dbReference type="SUPFAM" id="SSF52540">
    <property type="entry name" value="P-loop containing nucleoside triphosphate hydrolases"/>
    <property type="match status" value="1"/>
</dbReference>
<feature type="transmembrane region" description="Helical" evidence="9">
    <location>
        <begin position="426"/>
        <end position="451"/>
    </location>
</feature>
<dbReference type="RefSeq" id="WP_371841479.1">
    <property type="nucleotide sequence ID" value="NZ_JBGMEK010000119.1"/>
</dbReference>
<dbReference type="EMBL" id="JBGMEK010000119">
    <property type="protein sequence ID" value="MFA0813667.1"/>
    <property type="molecule type" value="Genomic_DNA"/>
</dbReference>
<proteinExistence type="predicted"/>
<keyword evidence="6 9" id="KW-1133">Transmembrane helix</keyword>
<organism evidence="13 14">
    <name type="scientific">Microbulbifer epialgicus</name>
    <dbReference type="NCBI Taxonomy" id="393907"/>
    <lineage>
        <taxon>Bacteria</taxon>
        <taxon>Pseudomonadati</taxon>
        <taxon>Pseudomonadota</taxon>
        <taxon>Gammaproteobacteria</taxon>
        <taxon>Cellvibrionales</taxon>
        <taxon>Microbulbiferaceae</taxon>
        <taxon>Microbulbifer</taxon>
    </lineage>
</organism>
<feature type="domain" description="ABC transmembrane type-1" evidence="11">
    <location>
        <begin position="318"/>
        <end position="560"/>
    </location>
</feature>
<protein>
    <submittedName>
        <fullName evidence="13">ATP-binding cassette domain-containing protein</fullName>
    </submittedName>
</protein>
<keyword evidence="2 9" id="KW-0812">Transmembrane</keyword>
<dbReference type="Gene3D" id="3.90.70.10">
    <property type="entry name" value="Cysteine proteinases"/>
    <property type="match status" value="1"/>
</dbReference>
<dbReference type="Proteomes" id="UP001569428">
    <property type="component" value="Unassembled WGS sequence"/>
</dbReference>
<evidence type="ECO:0000256" key="5">
    <source>
        <dbReference type="ARBA" id="ARBA00022927"/>
    </source>
</evidence>
<dbReference type="Gene3D" id="1.20.1560.10">
    <property type="entry name" value="ABC transporter type 1, transmembrane domain"/>
    <property type="match status" value="1"/>
</dbReference>
<keyword evidence="5" id="KW-0653">Protein transport</keyword>
<evidence type="ECO:0000256" key="1">
    <source>
        <dbReference type="ARBA" id="ARBA00004651"/>
    </source>
</evidence>
<dbReference type="PANTHER" id="PTHR24221:SF654">
    <property type="entry name" value="ATP-BINDING CASSETTE SUB-FAMILY B MEMBER 6"/>
    <property type="match status" value="1"/>
</dbReference>
<dbReference type="InterPro" id="IPR036640">
    <property type="entry name" value="ABC1_TM_sf"/>
</dbReference>
<accession>A0ABV4P5Z0</accession>
<gene>
    <name evidence="13" type="ORF">ACCI49_22520</name>
</gene>
<keyword evidence="8" id="KW-0080">Bacteriocin transport</keyword>
<evidence type="ECO:0000313" key="13">
    <source>
        <dbReference type="EMBL" id="MFA0813667.1"/>
    </source>
</evidence>
<evidence type="ECO:0000256" key="8">
    <source>
        <dbReference type="ARBA" id="ARBA00043264"/>
    </source>
</evidence>
<name>A0ABV4P5Z0_9GAMM</name>
<keyword evidence="5" id="KW-0813">Transport</keyword>
<comment type="caution">
    <text evidence="13">The sequence shown here is derived from an EMBL/GenBank/DDBJ whole genome shotgun (WGS) entry which is preliminary data.</text>
</comment>
<evidence type="ECO:0000256" key="4">
    <source>
        <dbReference type="ARBA" id="ARBA00022840"/>
    </source>
</evidence>
<evidence type="ECO:0000259" key="12">
    <source>
        <dbReference type="PROSITE" id="PS50990"/>
    </source>
</evidence>
<dbReference type="GO" id="GO:0005524">
    <property type="term" value="F:ATP binding"/>
    <property type="evidence" value="ECO:0007669"/>
    <property type="project" value="UniProtKB-KW"/>
</dbReference>
<comment type="subcellular location">
    <subcellularLocation>
        <location evidence="1">Cell membrane</location>
        <topology evidence="1">Multi-pass membrane protein</topology>
    </subcellularLocation>
</comment>
<sequence length="914" mass="100826">MKQKTRWLVPEVVQTSNMDCGPASLKCLLEGFGVNVHYGHLRDACQTDVDGTSINTLEKIAVELGLDAAQMVVPKDHLLMDIPGYLPGLVVVRLPNGNTHFVVAWRNHGGVVQVMDPASGRRWPSARRFLEELHIHTMRVPPQGWRSWAGGDDFVKPLCERMLRLKISDSLCSEFCQFALEPGDWLSLAFLDASVRMMTALVSSGALRRGREVSGVLQKLMWEFAQDSTCAFALVPENYWCVRPQGPPGIKIMEAVDSAPEQLEFSGAVIVSVKGVREAAEVKPSSENLSRALKEPPVRPLQELWGMLRDDGLLAPTLVFLAMLAAVFGLMAEALLFRGLIDIHSELATGVQRISTMALLLGFMLTVFFVQYPVAKVQLMLGRHLENRFRIRFLAALPQIPDHFFQSRPTSDTAERSHRITALRELPILGGGLLFKALSLLATAAGIIWIAPALAPLVILMAVMQILVPLVFQPLLNDHNMRVQTHAGALARFYMDALLGIVPIRSHGAAESVRREHESLLSEWVRSSYVSLRLQLNSQAVQLIVNSLLACTLVAYCIHFQRASPDLLLMIYWVLALPPLGEDIAVLIRQYPRQRNTLLRALEPLQAVRDKEEQGSVDDGEDFCPQQPAHLCFENVSVNASGRTILDGINLNIAPGEHVAIVGPSGAGKSSLAGLLLGWHKPASGRLLLNGAELKGELQARFRLHCAWVDPAIQLWNSSLLDNLHYGNNPNKSLFPTLEQADLIKLVASLPDGLQSALGEGGALVSGGEGQRVRLGRALGREHPYCAILDEPFRGLDREQRQRLLGRVRETWKDTTLICITHDIAETQNFSRVLVVEDGHIVEDGAPVELGTRGDSRYAQLLAAEQGLWQGCWQSADWRHLHMNAGYLTESGKQAEASVARQGAKECTEVIGEY</sequence>
<keyword evidence="3" id="KW-0547">Nucleotide-binding</keyword>
<dbReference type="InterPro" id="IPR003439">
    <property type="entry name" value="ABC_transporter-like_ATP-bd"/>
</dbReference>
<feature type="transmembrane region" description="Helical" evidence="9">
    <location>
        <begin position="457"/>
        <end position="476"/>
    </location>
</feature>
<feature type="transmembrane region" description="Helical" evidence="9">
    <location>
        <begin position="313"/>
        <end position="337"/>
    </location>
</feature>
<dbReference type="PROSITE" id="PS50990">
    <property type="entry name" value="PEPTIDASE_C39"/>
    <property type="match status" value="1"/>
</dbReference>